<reference evidence="6 7" key="1">
    <citation type="submission" date="2014-09" db="EMBL/GenBank/DDBJ databases">
        <title>Vibrio maritimus JCM 19235. (C45) whole genome shotgun sequence.</title>
        <authorList>
            <person name="Sawabe T."/>
            <person name="Meirelles P."/>
            <person name="Nakanishi M."/>
            <person name="Sayaka M."/>
            <person name="Hattori M."/>
            <person name="Ohkuma M."/>
        </authorList>
    </citation>
    <scope>NUCLEOTIDE SEQUENCE [LARGE SCALE GENOMIC DNA]</scope>
    <source>
        <strain evidence="7">JCM19235</strain>
    </source>
</reference>
<evidence type="ECO:0000313" key="6">
    <source>
        <dbReference type="EMBL" id="GAL18077.1"/>
    </source>
</evidence>
<evidence type="ECO:0000259" key="5">
    <source>
        <dbReference type="PROSITE" id="PS50931"/>
    </source>
</evidence>
<dbReference type="Proteomes" id="UP000029228">
    <property type="component" value="Unassembled WGS sequence"/>
</dbReference>
<dbReference type="AlphaFoldDB" id="A0A090SF13"/>
<dbReference type="PANTHER" id="PTHR30118">
    <property type="entry name" value="HTH-TYPE TRANSCRIPTIONAL REGULATOR LEUO-RELATED"/>
    <property type="match status" value="1"/>
</dbReference>
<evidence type="ECO:0000256" key="3">
    <source>
        <dbReference type="ARBA" id="ARBA00023125"/>
    </source>
</evidence>
<dbReference type="GO" id="GO:0003700">
    <property type="term" value="F:DNA-binding transcription factor activity"/>
    <property type="evidence" value="ECO:0007669"/>
    <property type="project" value="InterPro"/>
</dbReference>
<dbReference type="InterPro" id="IPR050389">
    <property type="entry name" value="LysR-type_TF"/>
</dbReference>
<dbReference type="SUPFAM" id="SSF46785">
    <property type="entry name" value="Winged helix' DNA-binding domain"/>
    <property type="match status" value="1"/>
</dbReference>
<evidence type="ECO:0000256" key="2">
    <source>
        <dbReference type="ARBA" id="ARBA00023015"/>
    </source>
</evidence>
<keyword evidence="7" id="KW-1185">Reference proteome</keyword>
<accession>A0A090SF13</accession>
<sequence length="276" mass="31073">MNDLNALRVFLTLMETGSTSKAGVALGRSQSYISKVLAQLREELDDPLFVRDASGLTPTSYAIGLEPKLKHAISQITDALKPDTFAPSAVDKVTIHLIEPYLISCGKEIIQTIRRHTNAPIELRKWSKVSESLLLTEQVDIGVHALTDRPQSIYQKYVHTGTGELYGNKQGEFVKYLVDDLNENLNLYKLLQSDAEATLFVDNHALMTQLLDDCYTLRYHMSEDPESAPVQLDLAILAKATRKNEQKIQWLISIIDPILKRYRPLSYEQLSAISDN</sequence>
<dbReference type="InterPro" id="IPR036390">
    <property type="entry name" value="WH_DNA-bd_sf"/>
</dbReference>
<dbReference type="STRING" id="990268.JCM19235_6630"/>
<keyword evidence="3" id="KW-0238">DNA-binding</keyword>
<dbReference type="Gene3D" id="1.10.10.10">
    <property type="entry name" value="Winged helix-like DNA-binding domain superfamily/Winged helix DNA-binding domain"/>
    <property type="match status" value="1"/>
</dbReference>
<proteinExistence type="inferred from homology"/>
<dbReference type="GO" id="GO:0003677">
    <property type="term" value="F:DNA binding"/>
    <property type="evidence" value="ECO:0007669"/>
    <property type="project" value="UniProtKB-KW"/>
</dbReference>
<evidence type="ECO:0000256" key="1">
    <source>
        <dbReference type="ARBA" id="ARBA00009437"/>
    </source>
</evidence>
<gene>
    <name evidence="6" type="ORF">JCM19235_6630</name>
</gene>
<feature type="domain" description="HTH lysR-type" evidence="5">
    <location>
        <begin position="1"/>
        <end position="59"/>
    </location>
</feature>
<name>A0A090SF13_9VIBR</name>
<comment type="caution">
    <text evidence="6">The sequence shown here is derived from an EMBL/GenBank/DDBJ whole genome shotgun (WGS) entry which is preliminary data.</text>
</comment>
<comment type="similarity">
    <text evidence="1">Belongs to the LysR transcriptional regulatory family.</text>
</comment>
<dbReference type="OrthoDB" id="6402859at2"/>
<dbReference type="EMBL" id="BBMR01000002">
    <property type="protein sequence ID" value="GAL18077.1"/>
    <property type="molecule type" value="Genomic_DNA"/>
</dbReference>
<evidence type="ECO:0000256" key="4">
    <source>
        <dbReference type="ARBA" id="ARBA00023163"/>
    </source>
</evidence>
<dbReference type="InterPro" id="IPR036388">
    <property type="entry name" value="WH-like_DNA-bd_sf"/>
</dbReference>
<dbReference type="PROSITE" id="PS50931">
    <property type="entry name" value="HTH_LYSR"/>
    <property type="match status" value="1"/>
</dbReference>
<evidence type="ECO:0000313" key="7">
    <source>
        <dbReference type="Proteomes" id="UP000029228"/>
    </source>
</evidence>
<organism evidence="6 7">
    <name type="scientific">Vibrio maritimus</name>
    <dbReference type="NCBI Taxonomy" id="990268"/>
    <lineage>
        <taxon>Bacteria</taxon>
        <taxon>Pseudomonadati</taxon>
        <taxon>Pseudomonadota</taxon>
        <taxon>Gammaproteobacteria</taxon>
        <taxon>Vibrionales</taxon>
        <taxon>Vibrionaceae</taxon>
        <taxon>Vibrio</taxon>
    </lineage>
</organism>
<dbReference type="InterPro" id="IPR000847">
    <property type="entry name" value="LysR_HTH_N"/>
</dbReference>
<keyword evidence="2" id="KW-0805">Transcription regulation</keyword>
<dbReference type="Pfam" id="PF00126">
    <property type="entry name" value="HTH_1"/>
    <property type="match status" value="1"/>
</dbReference>
<keyword evidence="4" id="KW-0804">Transcription</keyword>
<protein>
    <submittedName>
        <fullName evidence="6">Transcriptional regulator</fullName>
    </submittedName>
</protein>
<dbReference type="PANTHER" id="PTHR30118:SF15">
    <property type="entry name" value="TRANSCRIPTIONAL REGULATORY PROTEIN"/>
    <property type="match status" value="1"/>
</dbReference>